<reference evidence="6 7" key="1">
    <citation type="submission" date="2020-02" db="EMBL/GenBank/DDBJ databases">
        <title>Whole-genome analyses of novel actinobacteria.</title>
        <authorList>
            <person name="Sahin N."/>
            <person name="Tokatli A."/>
        </authorList>
    </citation>
    <scope>NUCLEOTIDE SEQUENCE [LARGE SCALE GENOMIC DNA]</scope>
    <source>
        <strain evidence="6 7">YC504</strain>
    </source>
</reference>
<evidence type="ECO:0000256" key="2">
    <source>
        <dbReference type="SAM" id="MobiDB-lite"/>
    </source>
</evidence>
<dbReference type="Pfam" id="PF13399">
    <property type="entry name" value="LytR_C"/>
    <property type="match status" value="1"/>
</dbReference>
<evidence type="ECO:0000313" key="6">
    <source>
        <dbReference type="EMBL" id="NGO79766.1"/>
    </source>
</evidence>
<dbReference type="InterPro" id="IPR050922">
    <property type="entry name" value="LytR/CpsA/Psr_CW_biosynth"/>
</dbReference>
<feature type="transmembrane region" description="Helical" evidence="3">
    <location>
        <begin position="65"/>
        <end position="88"/>
    </location>
</feature>
<feature type="region of interest" description="Disordered" evidence="2">
    <location>
        <begin position="512"/>
        <end position="534"/>
    </location>
</feature>
<dbReference type="PANTHER" id="PTHR33392">
    <property type="entry name" value="POLYISOPRENYL-TEICHOIC ACID--PEPTIDOGLYCAN TEICHOIC ACID TRANSFERASE TAGU"/>
    <property type="match status" value="1"/>
</dbReference>
<dbReference type="InterPro" id="IPR027381">
    <property type="entry name" value="LytR/CpsA/Psr_C"/>
</dbReference>
<dbReference type="InterPro" id="IPR004474">
    <property type="entry name" value="LytR_CpsA_psr"/>
</dbReference>
<comment type="caution">
    <text evidence="6">The sequence shown here is derived from an EMBL/GenBank/DDBJ whole genome shotgun (WGS) entry which is preliminary data.</text>
</comment>
<dbReference type="EMBL" id="JAAKZW010000170">
    <property type="protein sequence ID" value="NGO79766.1"/>
    <property type="molecule type" value="Genomic_DNA"/>
</dbReference>
<gene>
    <name evidence="6" type="ORF">G6045_29520</name>
</gene>
<feature type="domain" description="Cell envelope-related transcriptional attenuator" evidence="4">
    <location>
        <begin position="150"/>
        <end position="311"/>
    </location>
</feature>
<dbReference type="AlphaFoldDB" id="A0A6G4XQA2"/>
<dbReference type="Proteomes" id="UP000481109">
    <property type="component" value="Unassembled WGS sequence"/>
</dbReference>
<dbReference type="Pfam" id="PF03816">
    <property type="entry name" value="LytR_cpsA_psr"/>
    <property type="match status" value="1"/>
</dbReference>
<dbReference type="PANTHER" id="PTHR33392:SF6">
    <property type="entry name" value="POLYISOPRENYL-TEICHOIC ACID--PEPTIDOGLYCAN TEICHOIC ACID TRANSFERASE TAGU"/>
    <property type="match status" value="1"/>
</dbReference>
<keyword evidence="3" id="KW-1133">Transmembrane helix</keyword>
<evidence type="ECO:0000256" key="3">
    <source>
        <dbReference type="SAM" id="Phobius"/>
    </source>
</evidence>
<evidence type="ECO:0000256" key="1">
    <source>
        <dbReference type="ARBA" id="ARBA00006068"/>
    </source>
</evidence>
<keyword evidence="3" id="KW-0472">Membrane</keyword>
<protein>
    <submittedName>
        <fullName evidence="6">LCP family protein</fullName>
    </submittedName>
</protein>
<feature type="compositionally biased region" description="Basic residues" evidence="2">
    <location>
        <begin position="49"/>
        <end position="61"/>
    </location>
</feature>
<feature type="region of interest" description="Disordered" evidence="2">
    <location>
        <begin position="1"/>
        <end position="61"/>
    </location>
</feature>
<sequence>MTQNGVRGRGTRRSRGPQARELGWDDSLYEGSGVPGPRGPGEEEPSTRRDRRRAAGRPRSRRRRALRWTAVVFAVLILGTAGAGYLYYQHLNNNIETAPLPDKNRAPKATPNAAGQTPLNILLIGSDDRNSKENLRLGGHKESVGAKPLADVQMLLHLSADRSNMSVVSMPRDTLLDIPKCQDPDTGDTFQPLTREMTNVSLGRGGPACTVLTWEKLTGIHIDHFVMVDFSGVVSMADAIGGVPVCVDANIHSRNAKGEGSGLKLEKGTTEVKGEDALKWLRTRYGFEDGSDIARAKAQHMYMNSMVRELKSSARLTNPAEMLNLAEAATDALKVDDGLGSVQKLADLGGELKKVPNSRINMTTMPYEYVGARVQPKPGEAADLFELVREDIALDGKDAAKKKEELSDDPAAPPADTGVVVQNASGDATRAPLQGRATAVAELLKGKGYTLATAERPGAGDDTSQARTAIRFPSPELEGDAQALAKSLGLPLSSVKQTTDVSGVTLIVGADWREGDTPPKPTPKTPAKKDIENGADEDACMHVNPAFTW</sequence>
<feature type="domain" description="LytR/CpsA/Psr regulator C-terminal" evidence="5">
    <location>
        <begin position="418"/>
        <end position="512"/>
    </location>
</feature>
<dbReference type="Gene3D" id="3.30.70.2390">
    <property type="match status" value="1"/>
</dbReference>
<comment type="similarity">
    <text evidence="1">Belongs to the LytR/CpsA/Psr (LCP) family.</text>
</comment>
<keyword evidence="7" id="KW-1185">Reference proteome</keyword>
<accession>A0A6G4XQA2</accession>
<proteinExistence type="inferred from homology"/>
<dbReference type="RefSeq" id="WP_165335204.1">
    <property type="nucleotide sequence ID" value="NZ_JAAKZW010000170.1"/>
</dbReference>
<evidence type="ECO:0000259" key="4">
    <source>
        <dbReference type="Pfam" id="PF03816"/>
    </source>
</evidence>
<name>A0A6G4XQA2_9ACTN</name>
<organism evidence="6 7">
    <name type="scientific">Streptomyces mesophilus</name>
    <dbReference type="NCBI Taxonomy" id="1775132"/>
    <lineage>
        <taxon>Bacteria</taxon>
        <taxon>Bacillati</taxon>
        <taxon>Actinomycetota</taxon>
        <taxon>Actinomycetes</taxon>
        <taxon>Kitasatosporales</taxon>
        <taxon>Streptomycetaceae</taxon>
        <taxon>Streptomyces</taxon>
    </lineage>
</organism>
<dbReference type="Gene3D" id="3.40.630.190">
    <property type="entry name" value="LCP protein"/>
    <property type="match status" value="1"/>
</dbReference>
<evidence type="ECO:0000313" key="7">
    <source>
        <dbReference type="Proteomes" id="UP000481109"/>
    </source>
</evidence>
<evidence type="ECO:0000259" key="5">
    <source>
        <dbReference type="Pfam" id="PF13399"/>
    </source>
</evidence>
<dbReference type="NCBIfam" id="TIGR00350">
    <property type="entry name" value="lytR_cpsA_psr"/>
    <property type="match status" value="1"/>
</dbReference>
<keyword evidence="3" id="KW-0812">Transmembrane</keyword>